<feature type="transmembrane region" description="Helical" evidence="4">
    <location>
        <begin position="12"/>
        <end position="33"/>
    </location>
</feature>
<evidence type="ECO:0000313" key="7">
    <source>
        <dbReference type="Proteomes" id="UP000555448"/>
    </source>
</evidence>
<dbReference type="GO" id="GO:0016020">
    <property type="term" value="C:membrane"/>
    <property type="evidence" value="ECO:0007669"/>
    <property type="project" value="InterPro"/>
</dbReference>
<gene>
    <name evidence="6" type="ORF">HNO88_001646</name>
</gene>
<dbReference type="InterPro" id="IPR017511">
    <property type="entry name" value="PQQ_mDH"/>
</dbReference>
<dbReference type="InterPro" id="IPR018391">
    <property type="entry name" value="PQQ_b-propeller_rpt"/>
</dbReference>
<evidence type="ECO:0000256" key="4">
    <source>
        <dbReference type="SAM" id="Phobius"/>
    </source>
</evidence>
<keyword evidence="7" id="KW-1185">Reference proteome</keyword>
<keyword evidence="4" id="KW-1133">Transmembrane helix</keyword>
<proteinExistence type="inferred from homology"/>
<dbReference type="NCBIfam" id="TIGR03074">
    <property type="entry name" value="PQQ_membr_DH"/>
    <property type="match status" value="1"/>
</dbReference>
<dbReference type="Gene3D" id="2.140.10.10">
    <property type="entry name" value="Quinoprotein alcohol dehydrogenase-like superfamily"/>
    <property type="match status" value="1"/>
</dbReference>
<comment type="similarity">
    <text evidence="2">Belongs to the bacterial PQQ dehydrogenase family.</text>
</comment>
<name>A0A7W7K8Q8_9SPHN</name>
<dbReference type="EC" id="1.1.5.2" evidence="6"/>
<dbReference type="PANTHER" id="PTHR32303">
    <property type="entry name" value="QUINOPROTEIN ALCOHOL DEHYDROGENASE (CYTOCHROME C)"/>
    <property type="match status" value="1"/>
</dbReference>
<comment type="cofactor">
    <cofactor evidence="1">
        <name>pyrroloquinoline quinone</name>
        <dbReference type="ChEBI" id="CHEBI:58442"/>
    </cofactor>
</comment>
<reference evidence="6 7" key="1">
    <citation type="submission" date="2020-08" db="EMBL/GenBank/DDBJ databases">
        <title>Functional genomics of gut bacteria from endangered species of beetles.</title>
        <authorList>
            <person name="Carlos-Shanley C."/>
        </authorList>
    </citation>
    <scope>NUCLEOTIDE SEQUENCE [LARGE SCALE GENOMIC DNA]</scope>
    <source>
        <strain evidence="6 7">S00245</strain>
    </source>
</reference>
<dbReference type="InterPro" id="IPR011047">
    <property type="entry name" value="Quinoprotein_ADH-like_sf"/>
</dbReference>
<evidence type="ECO:0000256" key="3">
    <source>
        <dbReference type="ARBA" id="ARBA00023002"/>
    </source>
</evidence>
<dbReference type="CDD" id="cd10280">
    <property type="entry name" value="PQQ_mGDH"/>
    <property type="match status" value="1"/>
</dbReference>
<evidence type="ECO:0000259" key="5">
    <source>
        <dbReference type="Pfam" id="PF01011"/>
    </source>
</evidence>
<evidence type="ECO:0000256" key="2">
    <source>
        <dbReference type="ARBA" id="ARBA00008156"/>
    </source>
</evidence>
<evidence type="ECO:0000256" key="1">
    <source>
        <dbReference type="ARBA" id="ARBA00001931"/>
    </source>
</evidence>
<feature type="transmembrane region" description="Helical" evidence="4">
    <location>
        <begin position="63"/>
        <end position="79"/>
    </location>
</feature>
<dbReference type="InterPro" id="IPR002372">
    <property type="entry name" value="PQQ_rpt_dom"/>
</dbReference>
<dbReference type="Proteomes" id="UP000555448">
    <property type="component" value="Unassembled WGS sequence"/>
</dbReference>
<feature type="transmembrane region" description="Helical" evidence="4">
    <location>
        <begin position="123"/>
        <end position="143"/>
    </location>
</feature>
<feature type="transmembrane region" description="Helical" evidence="4">
    <location>
        <begin position="91"/>
        <end position="111"/>
    </location>
</feature>
<dbReference type="GO" id="GO:0048038">
    <property type="term" value="F:quinone binding"/>
    <property type="evidence" value="ECO:0007669"/>
    <property type="project" value="InterPro"/>
</dbReference>
<dbReference type="PANTHER" id="PTHR32303:SF4">
    <property type="entry name" value="QUINOPROTEIN GLUCOSE DEHYDROGENASE"/>
    <property type="match status" value="1"/>
</dbReference>
<feature type="transmembrane region" description="Helical" evidence="4">
    <location>
        <begin position="39"/>
        <end position="56"/>
    </location>
</feature>
<keyword evidence="4" id="KW-0472">Membrane</keyword>
<sequence>MDVTKRARIAPLAFGAVLALLGAFFAGFGGWLAMLGGSLYYVLIGLLMIASGVQVARGRPSGFFLYLAIWLITVVWAIWEAGSDPWKLEVRLFAPSVLLALFLIPAIGAPARTRVPASAWRGFQAATAAGAVGIVGLILYASFGPERGAVSQIAQASAQRPTDWAFYGNDAGGTRYSDAGQITPANVNDLEVAWISKSGDGPDETEINHKGREYHSEATPLKIGDTLFTCTPHSMAMAIDASTGRTRWKFDPKLPRTNPYIVCRGVAYHAAPQASECKTRIFLPTMDARVFALDAATGRLCRSFGRDGAVDLRDQTGTWPPGWQVSTSTPLVLNDRLVIGSRVIDNMTTNAPSGVVRAFDPVTGEQAWAWDVGRSPDALPGRLPEGQEYTRSTPNVWGPITGDPKLGLVYLGTGNPSPDYYTGFRRPFDRRFGSSIVALDAATGKLRWNFQMVHDDMWDFDTPIGPSLFDLADGTPALIQTTKMGQVFMLNRVTGKPIARVQELPVDQVGAPANTFLSKTQPFSTGMPSLIPPKLTPQDMWGATPLDQLMCRIDLARARNSGIYTPIGPTRSIGNPAFDGVTDWGGASVDTRNRVMFVNTMNMPFYFELVDRNTARGKELLKRKSSGGENAKKLDVRLQTGTPYLATLRAWLSPATVPCVPPPWGELVAIDLDSRRVLWRKTLGSARDNNLFGLQHNLPLPTGTPNLGGSIATAGGLVFIGATTDQYLRAFDARTGTEVWKHRLKAGATATPMTYIGKDGRQYVVITAGGHGALGTRYGDETIAFALPRGD</sequence>
<protein>
    <submittedName>
        <fullName evidence="6">Quinoprotein glucose dehydrogenase</fullName>
        <ecNumber evidence="6">1.1.5.2</ecNumber>
    </submittedName>
</protein>
<keyword evidence="4" id="KW-0812">Transmembrane</keyword>
<comment type="caution">
    <text evidence="6">The sequence shown here is derived from an EMBL/GenBank/DDBJ whole genome shotgun (WGS) entry which is preliminary data.</text>
</comment>
<dbReference type="AlphaFoldDB" id="A0A7W7K8Q8"/>
<dbReference type="EMBL" id="JACHLR010000005">
    <property type="protein sequence ID" value="MBB4858327.1"/>
    <property type="molecule type" value="Genomic_DNA"/>
</dbReference>
<feature type="domain" description="Pyrrolo-quinoline quinone repeat" evidence="5">
    <location>
        <begin position="164"/>
        <end position="764"/>
    </location>
</feature>
<organism evidence="6 7">
    <name type="scientific">Novosphingobium chloroacetimidivorans</name>
    <dbReference type="NCBI Taxonomy" id="1428314"/>
    <lineage>
        <taxon>Bacteria</taxon>
        <taxon>Pseudomonadati</taxon>
        <taxon>Pseudomonadota</taxon>
        <taxon>Alphaproteobacteria</taxon>
        <taxon>Sphingomonadales</taxon>
        <taxon>Sphingomonadaceae</taxon>
        <taxon>Novosphingobium</taxon>
    </lineage>
</organism>
<keyword evidence="3 6" id="KW-0560">Oxidoreductase</keyword>
<accession>A0A7W7K8Q8</accession>
<evidence type="ECO:0000313" key="6">
    <source>
        <dbReference type="EMBL" id="MBB4858327.1"/>
    </source>
</evidence>
<dbReference type="SMART" id="SM00564">
    <property type="entry name" value="PQQ"/>
    <property type="match status" value="7"/>
</dbReference>
<dbReference type="Pfam" id="PF01011">
    <property type="entry name" value="PQQ"/>
    <property type="match status" value="1"/>
</dbReference>
<dbReference type="SUPFAM" id="SSF50998">
    <property type="entry name" value="Quinoprotein alcohol dehydrogenase-like"/>
    <property type="match status" value="1"/>
</dbReference>
<dbReference type="GO" id="GO:0008876">
    <property type="term" value="F:quinoprotein glucose dehydrogenase activity"/>
    <property type="evidence" value="ECO:0007669"/>
    <property type="project" value="UniProtKB-EC"/>
</dbReference>